<dbReference type="Proteomes" id="UP000238274">
    <property type="component" value="Unassembled WGS sequence"/>
</dbReference>
<sequence length="73" mass="8306">MYISPTSVSLALKPISVGVQETLESLKVTLSNEDVQELQEFANKADIEDLWYSGKLKCIEHLWVHMDVQDQVD</sequence>
<name>A0A2S4UDN7_9BASI</name>
<reference evidence="2" key="3">
    <citation type="journal article" date="2018" name="Mol. Plant Microbe Interact.">
        <title>Genome sequence resources for the wheat stripe rust pathogen (Puccinia striiformis f. sp. tritici) and the barley stripe rust pathogen (Puccinia striiformis f. sp. hordei).</title>
        <authorList>
            <person name="Xia C."/>
            <person name="Wang M."/>
            <person name="Yin C."/>
            <person name="Cornejo O.E."/>
            <person name="Hulbert S.H."/>
            <person name="Chen X."/>
        </authorList>
    </citation>
    <scope>NUCLEOTIDE SEQUENCE [LARGE SCALE GENOMIC DNA]</scope>
    <source>
        <strain evidence="2">93TX-2</strain>
    </source>
</reference>
<keyword evidence="2" id="KW-1185">Reference proteome</keyword>
<reference evidence="1 2" key="1">
    <citation type="submission" date="2017-12" db="EMBL/GenBank/DDBJ databases">
        <title>Gene loss provides genomic basis for host adaptation in cereal stripe rust fungi.</title>
        <authorList>
            <person name="Xia C."/>
        </authorList>
    </citation>
    <scope>NUCLEOTIDE SEQUENCE [LARGE SCALE GENOMIC DNA]</scope>
    <source>
        <strain evidence="1 2">93TX-2</strain>
    </source>
</reference>
<organism evidence="1 2">
    <name type="scientific">Puccinia striiformis</name>
    <dbReference type="NCBI Taxonomy" id="27350"/>
    <lineage>
        <taxon>Eukaryota</taxon>
        <taxon>Fungi</taxon>
        <taxon>Dikarya</taxon>
        <taxon>Basidiomycota</taxon>
        <taxon>Pucciniomycotina</taxon>
        <taxon>Pucciniomycetes</taxon>
        <taxon>Pucciniales</taxon>
        <taxon>Pucciniaceae</taxon>
        <taxon>Puccinia</taxon>
    </lineage>
</organism>
<dbReference type="AlphaFoldDB" id="A0A2S4UDN7"/>
<comment type="caution">
    <text evidence="1">The sequence shown here is derived from an EMBL/GenBank/DDBJ whole genome shotgun (WGS) entry which is preliminary data.</text>
</comment>
<evidence type="ECO:0000313" key="1">
    <source>
        <dbReference type="EMBL" id="POV95331.1"/>
    </source>
</evidence>
<gene>
    <name evidence="1" type="ORF">PSHT_15716</name>
</gene>
<protein>
    <submittedName>
        <fullName evidence="1">Uncharacterized protein</fullName>
    </submittedName>
</protein>
<evidence type="ECO:0000313" key="2">
    <source>
        <dbReference type="Proteomes" id="UP000238274"/>
    </source>
</evidence>
<reference evidence="2" key="2">
    <citation type="journal article" date="2018" name="BMC Genomics">
        <title>Genomic insights into host adaptation between the wheat stripe rust pathogen (Puccinia striiformis f. sp. tritici) and the barley stripe rust pathogen (Puccinia striiformis f. sp. hordei).</title>
        <authorList>
            <person name="Xia C."/>
            <person name="Wang M."/>
            <person name="Yin C."/>
            <person name="Cornejo O.E."/>
            <person name="Hulbert S.H."/>
            <person name="Chen X."/>
        </authorList>
    </citation>
    <scope>NUCLEOTIDE SEQUENCE [LARGE SCALE GENOMIC DNA]</scope>
    <source>
        <strain evidence="2">93TX-2</strain>
    </source>
</reference>
<dbReference type="VEuPathDB" id="FungiDB:PSHT_15716"/>
<dbReference type="EMBL" id="PKSM01000422">
    <property type="protein sequence ID" value="POV95331.1"/>
    <property type="molecule type" value="Genomic_DNA"/>
</dbReference>
<accession>A0A2S4UDN7</accession>
<proteinExistence type="predicted"/>